<gene>
    <name evidence="1" type="ORF">Ccrd_013190</name>
</gene>
<name>A0A103YG36_CYNCS</name>
<dbReference type="Proteomes" id="UP000243975">
    <property type="component" value="Unassembled WGS sequence"/>
</dbReference>
<dbReference type="Gramene" id="KVI08437">
    <property type="protein sequence ID" value="KVI08437"/>
    <property type="gene ID" value="Ccrd_013190"/>
</dbReference>
<keyword evidence="2" id="KW-1185">Reference proteome</keyword>
<evidence type="ECO:0000313" key="2">
    <source>
        <dbReference type="Proteomes" id="UP000243975"/>
    </source>
</evidence>
<dbReference type="EMBL" id="LEKV01001120">
    <property type="protein sequence ID" value="KVI08437.1"/>
    <property type="molecule type" value="Genomic_DNA"/>
</dbReference>
<reference evidence="1 2" key="1">
    <citation type="journal article" date="2016" name="Sci. Rep.">
        <title>The genome sequence of the outbreeding globe artichoke constructed de novo incorporating a phase-aware low-pass sequencing strategy of F1 progeny.</title>
        <authorList>
            <person name="Scaglione D."/>
            <person name="Reyes-Chin-Wo S."/>
            <person name="Acquadro A."/>
            <person name="Froenicke L."/>
            <person name="Portis E."/>
            <person name="Beitel C."/>
            <person name="Tirone M."/>
            <person name="Mauro R."/>
            <person name="Lo Monaco A."/>
            <person name="Mauromicale G."/>
            <person name="Faccioli P."/>
            <person name="Cattivelli L."/>
            <person name="Rieseberg L."/>
            <person name="Michelmore R."/>
            <person name="Lanteri S."/>
        </authorList>
    </citation>
    <scope>NUCLEOTIDE SEQUENCE [LARGE SCALE GENOMIC DNA]</scope>
    <source>
        <strain evidence="1">2C</strain>
    </source>
</reference>
<sequence>MILHFFSPPPAYQSFHRLPSAGRSSCFVSVSAKP</sequence>
<organism evidence="1 2">
    <name type="scientific">Cynara cardunculus var. scolymus</name>
    <name type="common">Globe artichoke</name>
    <name type="synonym">Cynara scolymus</name>
    <dbReference type="NCBI Taxonomy" id="59895"/>
    <lineage>
        <taxon>Eukaryota</taxon>
        <taxon>Viridiplantae</taxon>
        <taxon>Streptophyta</taxon>
        <taxon>Embryophyta</taxon>
        <taxon>Tracheophyta</taxon>
        <taxon>Spermatophyta</taxon>
        <taxon>Magnoliopsida</taxon>
        <taxon>eudicotyledons</taxon>
        <taxon>Gunneridae</taxon>
        <taxon>Pentapetalae</taxon>
        <taxon>asterids</taxon>
        <taxon>campanulids</taxon>
        <taxon>Asterales</taxon>
        <taxon>Asteraceae</taxon>
        <taxon>Carduoideae</taxon>
        <taxon>Cardueae</taxon>
        <taxon>Carduinae</taxon>
        <taxon>Cynara</taxon>
    </lineage>
</organism>
<comment type="caution">
    <text evidence="1">The sequence shown here is derived from an EMBL/GenBank/DDBJ whole genome shotgun (WGS) entry which is preliminary data.</text>
</comment>
<evidence type="ECO:0000313" key="1">
    <source>
        <dbReference type="EMBL" id="KVI08437.1"/>
    </source>
</evidence>
<proteinExistence type="predicted"/>
<protein>
    <submittedName>
        <fullName evidence="1">Uncharacterized protein</fullName>
    </submittedName>
</protein>
<accession>A0A103YG36</accession>
<dbReference type="AlphaFoldDB" id="A0A103YG36"/>